<accession>A0A6T7SWK9</accession>
<dbReference type="PANTHER" id="PTHR14365:SF1">
    <property type="entry name" value="APOPTOSIS REGULATORY PROTEIN SIVA"/>
    <property type="match status" value="1"/>
</dbReference>
<dbReference type="Pfam" id="PF05458">
    <property type="entry name" value="Siva"/>
    <property type="match status" value="1"/>
</dbReference>
<dbReference type="InterPro" id="IPR022773">
    <property type="entry name" value="Siva"/>
</dbReference>
<dbReference type="PANTHER" id="PTHR14365">
    <property type="entry name" value="APOPTOSIS REGULATORY PROTEIN SIVA"/>
    <property type="match status" value="1"/>
</dbReference>
<dbReference type="EMBL" id="HBEO01029145">
    <property type="protein sequence ID" value="CAD8501173.1"/>
    <property type="molecule type" value="Transcribed_RNA"/>
</dbReference>
<dbReference type="GO" id="GO:0005175">
    <property type="term" value="F:CD27 receptor binding"/>
    <property type="evidence" value="ECO:0007669"/>
    <property type="project" value="TreeGrafter"/>
</dbReference>
<protein>
    <submittedName>
        <fullName evidence="2">Uncharacterized protein</fullName>
    </submittedName>
</protein>
<gene>
    <name evidence="1" type="ORF">HPHI1048_LOCUS19746</name>
    <name evidence="2" type="ORF">HPHI1048_LOCUS19747</name>
</gene>
<reference evidence="2" key="1">
    <citation type="submission" date="2021-01" db="EMBL/GenBank/DDBJ databases">
        <authorList>
            <person name="Corre E."/>
            <person name="Pelletier E."/>
            <person name="Niang G."/>
            <person name="Scheremetjew M."/>
            <person name="Finn R."/>
            <person name="Kale V."/>
            <person name="Holt S."/>
            <person name="Cochrane G."/>
            <person name="Meng A."/>
            <person name="Brown T."/>
            <person name="Cohen L."/>
        </authorList>
    </citation>
    <scope>NUCLEOTIDE SEQUENCE</scope>
    <source>
        <strain evidence="2">CCMP325</strain>
    </source>
</reference>
<evidence type="ECO:0000313" key="1">
    <source>
        <dbReference type="EMBL" id="CAD8501173.1"/>
    </source>
</evidence>
<evidence type="ECO:0000313" key="2">
    <source>
        <dbReference type="EMBL" id="CAD8501175.1"/>
    </source>
</evidence>
<dbReference type="AlphaFoldDB" id="A0A6T7SWK9"/>
<name>A0A6T7SWK9_9CRYP</name>
<sequence length="162" mass="18478">MHTMDVGARSSLPKVASDIVDCSLRPETRKRGSDLSILEWELHRAVRQRLDYVLTEMDSTRAQEVMADCEVAMESEEVDRLVNAFQILMNAAPVQLENITCHGCLTSKKCETLPCSYCARLVCIPCRRTCFQCKENFCTSCSTINYDEKHEREICLNCDTQQ</sequence>
<proteinExistence type="predicted"/>
<organism evidence="2">
    <name type="scientific">Hanusia phi</name>
    <dbReference type="NCBI Taxonomy" id="3032"/>
    <lineage>
        <taxon>Eukaryota</taxon>
        <taxon>Cryptophyceae</taxon>
        <taxon>Pyrenomonadales</taxon>
        <taxon>Geminigeraceae</taxon>
        <taxon>Hanusia</taxon>
    </lineage>
</organism>
<dbReference type="EMBL" id="HBEO01029146">
    <property type="protein sequence ID" value="CAD8501175.1"/>
    <property type="molecule type" value="Transcribed_RNA"/>
</dbReference>